<reference evidence="2" key="1">
    <citation type="submission" date="2021-11" db="EMBL/GenBank/DDBJ databases">
        <authorList>
            <person name="Rodrigo-Torres L."/>
            <person name="Arahal R. D."/>
            <person name="Lucena T."/>
        </authorList>
    </citation>
    <scope>NUCLEOTIDE SEQUENCE</scope>
    <source>
        <strain evidence="2">CECT 7928</strain>
    </source>
</reference>
<evidence type="ECO:0000313" key="3">
    <source>
        <dbReference type="Proteomes" id="UP000838748"/>
    </source>
</evidence>
<dbReference type="SUPFAM" id="SSF56219">
    <property type="entry name" value="DNase I-like"/>
    <property type="match status" value="1"/>
</dbReference>
<organism evidence="2 3">
    <name type="scientific">Vibrio marisflavi CECT 7928</name>
    <dbReference type="NCBI Taxonomy" id="634439"/>
    <lineage>
        <taxon>Bacteria</taxon>
        <taxon>Pseudomonadati</taxon>
        <taxon>Pseudomonadota</taxon>
        <taxon>Gammaproteobacteria</taxon>
        <taxon>Vibrionales</taxon>
        <taxon>Vibrionaceae</taxon>
        <taxon>Vibrio</taxon>
    </lineage>
</organism>
<dbReference type="NCBIfam" id="NF003840">
    <property type="entry name" value="PRK05421.1-2"/>
    <property type="match status" value="1"/>
</dbReference>
<dbReference type="EMBL" id="CAKLDM010000002">
    <property type="protein sequence ID" value="CAH0540964.1"/>
    <property type="molecule type" value="Genomic_DNA"/>
</dbReference>
<dbReference type="Gene3D" id="3.60.10.10">
    <property type="entry name" value="Endonuclease/exonuclease/phosphatase"/>
    <property type="match status" value="1"/>
</dbReference>
<keyword evidence="3" id="KW-1185">Reference proteome</keyword>
<dbReference type="Pfam" id="PF03372">
    <property type="entry name" value="Exo_endo_phos"/>
    <property type="match status" value="1"/>
</dbReference>
<protein>
    <recommendedName>
        <fullName evidence="1">Endonuclease/exonuclease/phosphatase domain-containing protein</fullName>
    </recommendedName>
</protein>
<comment type="caution">
    <text evidence="2">The sequence shown here is derived from an EMBL/GenBank/DDBJ whole genome shotgun (WGS) entry which is preliminary data.</text>
</comment>
<name>A0ABM9A6M4_9VIBR</name>
<evidence type="ECO:0000313" key="2">
    <source>
        <dbReference type="EMBL" id="CAH0540964.1"/>
    </source>
</evidence>
<dbReference type="InterPro" id="IPR005135">
    <property type="entry name" value="Endo/exonuclease/phosphatase"/>
</dbReference>
<gene>
    <name evidence="2" type="ORF">VMF7928_03267</name>
</gene>
<accession>A0ABM9A6M4</accession>
<dbReference type="Proteomes" id="UP000838748">
    <property type="component" value="Unassembled WGS sequence"/>
</dbReference>
<dbReference type="InterPro" id="IPR036691">
    <property type="entry name" value="Endo/exonu/phosph_ase_sf"/>
</dbReference>
<evidence type="ECO:0000259" key="1">
    <source>
        <dbReference type="Pfam" id="PF03372"/>
    </source>
</evidence>
<dbReference type="NCBIfam" id="NF003842">
    <property type="entry name" value="PRK05421.1-4"/>
    <property type="match status" value="1"/>
</dbReference>
<sequence>MKKKTKILGVITAVSASVVTGYSLVFDLPGAPTLSIIDGAKVEKHIFCYENKSSRPIDSNGKINVLVWNIYKQNRDNWRSALQRYSSDAQLVLLQESSLTPALENWIESEDKFAIQVDAFKAFKVPAGVLSLSSSSPMFACAYTEKEPWIRLPKSGLFSLYKLSNGQTLAVVNLHAINFTYGTKEYQQQIKTLVSRLHEHSGPVLIGGDFNSWSAGRLKVLKRNLHEIGVEEAKFSPDNRRQFINGLPLDHLFYRGLILDKAHSPVTTASDHNPLIASFSLID</sequence>
<proteinExistence type="predicted"/>
<dbReference type="RefSeq" id="WP_237362752.1">
    <property type="nucleotide sequence ID" value="NZ_CAKLDM010000002.1"/>
</dbReference>
<feature type="domain" description="Endonuclease/exonuclease/phosphatase" evidence="1">
    <location>
        <begin position="67"/>
        <end position="272"/>
    </location>
</feature>
<dbReference type="NCBIfam" id="NF003841">
    <property type="entry name" value="PRK05421.1-3"/>
    <property type="match status" value="1"/>
</dbReference>